<keyword evidence="1" id="KW-0472">Membrane</keyword>
<gene>
    <name evidence="2" type="ORF">METZ01_LOCUS384309</name>
</gene>
<name>A0A382UC78_9ZZZZ</name>
<feature type="non-terminal residue" evidence="2">
    <location>
        <position position="155"/>
    </location>
</feature>
<evidence type="ECO:0000256" key="1">
    <source>
        <dbReference type="SAM" id="Phobius"/>
    </source>
</evidence>
<feature type="transmembrane region" description="Helical" evidence="1">
    <location>
        <begin position="93"/>
        <end position="111"/>
    </location>
</feature>
<dbReference type="EMBL" id="UINC01142863">
    <property type="protein sequence ID" value="SVD31455.1"/>
    <property type="molecule type" value="Genomic_DNA"/>
</dbReference>
<accession>A0A382UC78</accession>
<sequence length="155" mass="16717">MRRGIPRAYSSYLATRTETVLGTSAERLSLRAFWIGGFLSFFLAVGAPYGNMIIRGSYMALDFSTPGAIFLFLLLIGVLNCLFKIVARGGPRFGALVAVAATVSWVALYLRTDGVGIDPYSPGLLFGTFLVITAWINLCLALRGGSLALNRSELI</sequence>
<proteinExistence type="predicted"/>
<keyword evidence="1" id="KW-0812">Transmembrane</keyword>
<feature type="transmembrane region" description="Helical" evidence="1">
    <location>
        <begin position="66"/>
        <end position="86"/>
    </location>
</feature>
<protein>
    <submittedName>
        <fullName evidence="2">Uncharacterized protein</fullName>
    </submittedName>
</protein>
<reference evidence="2" key="1">
    <citation type="submission" date="2018-05" db="EMBL/GenBank/DDBJ databases">
        <authorList>
            <person name="Lanie J.A."/>
            <person name="Ng W.-L."/>
            <person name="Kazmierczak K.M."/>
            <person name="Andrzejewski T.M."/>
            <person name="Davidsen T.M."/>
            <person name="Wayne K.J."/>
            <person name="Tettelin H."/>
            <person name="Glass J.I."/>
            <person name="Rusch D."/>
            <person name="Podicherti R."/>
            <person name="Tsui H.-C.T."/>
            <person name="Winkler M.E."/>
        </authorList>
    </citation>
    <scope>NUCLEOTIDE SEQUENCE</scope>
</reference>
<organism evidence="2">
    <name type="scientific">marine metagenome</name>
    <dbReference type="NCBI Taxonomy" id="408172"/>
    <lineage>
        <taxon>unclassified sequences</taxon>
        <taxon>metagenomes</taxon>
        <taxon>ecological metagenomes</taxon>
    </lineage>
</organism>
<feature type="transmembrane region" description="Helical" evidence="1">
    <location>
        <begin position="123"/>
        <end position="142"/>
    </location>
</feature>
<dbReference type="AlphaFoldDB" id="A0A382UC78"/>
<keyword evidence="1" id="KW-1133">Transmembrane helix</keyword>
<evidence type="ECO:0000313" key="2">
    <source>
        <dbReference type="EMBL" id="SVD31455.1"/>
    </source>
</evidence>
<feature type="transmembrane region" description="Helical" evidence="1">
    <location>
        <begin position="32"/>
        <end position="54"/>
    </location>
</feature>